<feature type="compositionally biased region" description="Gly residues" evidence="8">
    <location>
        <begin position="263"/>
        <end position="275"/>
    </location>
</feature>
<comment type="catalytic activity">
    <reaction evidence="7">
        <text>L-tyrosyl-[protein] + ATP = O-(5'-adenylyl)-L-tyrosyl-[protein] + diphosphate</text>
        <dbReference type="Rhea" id="RHEA:54288"/>
        <dbReference type="Rhea" id="RHEA-COMP:10136"/>
        <dbReference type="Rhea" id="RHEA-COMP:13846"/>
        <dbReference type="ChEBI" id="CHEBI:30616"/>
        <dbReference type="ChEBI" id="CHEBI:33019"/>
        <dbReference type="ChEBI" id="CHEBI:46858"/>
        <dbReference type="ChEBI" id="CHEBI:83624"/>
        <dbReference type="EC" id="2.7.7.108"/>
    </reaction>
</comment>
<name>A0A4Y3K9R1_CELUD</name>
<evidence type="ECO:0000256" key="7">
    <source>
        <dbReference type="ARBA" id="ARBA00048696"/>
    </source>
</evidence>
<dbReference type="GO" id="GO:0005524">
    <property type="term" value="F:ATP binding"/>
    <property type="evidence" value="ECO:0007669"/>
    <property type="project" value="UniProtKB-KW"/>
</dbReference>
<dbReference type="GO" id="GO:0051302">
    <property type="term" value="P:regulation of cell division"/>
    <property type="evidence" value="ECO:0007669"/>
    <property type="project" value="TreeGrafter"/>
</dbReference>
<reference evidence="10 11" key="1">
    <citation type="submission" date="2019-06" db="EMBL/GenBank/DDBJ databases">
        <title>Whole genome shotgun sequence of Cellulomonas uda NBRC 3747.</title>
        <authorList>
            <person name="Hosoyama A."/>
            <person name="Uohara A."/>
            <person name="Ohji S."/>
            <person name="Ichikawa N."/>
        </authorList>
    </citation>
    <scope>NUCLEOTIDE SEQUENCE [LARGE SCALE GENOMIC DNA]</scope>
    <source>
        <strain evidence="10 11">NBRC 3747</strain>
    </source>
</reference>
<evidence type="ECO:0000256" key="3">
    <source>
        <dbReference type="ARBA" id="ARBA00022741"/>
    </source>
</evidence>
<keyword evidence="1" id="KW-0808">Transferase</keyword>
<dbReference type="GO" id="GO:0070733">
    <property type="term" value="F:AMPylase activity"/>
    <property type="evidence" value="ECO:0007669"/>
    <property type="project" value="UniProtKB-EC"/>
</dbReference>
<dbReference type="PROSITE" id="PS51459">
    <property type="entry name" value="FIDO"/>
    <property type="match status" value="1"/>
</dbReference>
<proteinExistence type="predicted"/>
<evidence type="ECO:0000256" key="8">
    <source>
        <dbReference type="SAM" id="MobiDB-lite"/>
    </source>
</evidence>
<organism evidence="10 11">
    <name type="scientific">Cellulomonas uda</name>
    <dbReference type="NCBI Taxonomy" id="1714"/>
    <lineage>
        <taxon>Bacteria</taxon>
        <taxon>Bacillati</taxon>
        <taxon>Actinomycetota</taxon>
        <taxon>Actinomycetes</taxon>
        <taxon>Micrococcales</taxon>
        <taxon>Cellulomonadaceae</taxon>
        <taxon>Cellulomonas</taxon>
    </lineage>
</organism>
<dbReference type="PANTHER" id="PTHR39560">
    <property type="entry name" value="PROTEIN ADENYLYLTRANSFERASE FIC-RELATED"/>
    <property type="match status" value="1"/>
</dbReference>
<feature type="domain" description="Fido" evidence="9">
    <location>
        <begin position="64"/>
        <end position="205"/>
    </location>
</feature>
<evidence type="ECO:0000259" key="9">
    <source>
        <dbReference type="PROSITE" id="PS51459"/>
    </source>
</evidence>
<gene>
    <name evidence="10" type="ORF">CUD01_01590</name>
</gene>
<keyword evidence="3" id="KW-0547">Nucleotide-binding</keyword>
<dbReference type="EC" id="2.7.7.108" evidence="5"/>
<dbReference type="PANTHER" id="PTHR39560:SF1">
    <property type="entry name" value="PROTEIN ADENYLYLTRANSFERASE FIC-RELATED"/>
    <property type="match status" value="1"/>
</dbReference>
<dbReference type="SUPFAM" id="SSF140931">
    <property type="entry name" value="Fic-like"/>
    <property type="match status" value="1"/>
</dbReference>
<feature type="compositionally biased region" description="Polar residues" evidence="8">
    <location>
        <begin position="243"/>
        <end position="252"/>
    </location>
</feature>
<dbReference type="Proteomes" id="UP000315842">
    <property type="component" value="Unassembled WGS sequence"/>
</dbReference>
<dbReference type="EMBL" id="BJLP01000002">
    <property type="protein sequence ID" value="GEA79715.1"/>
    <property type="molecule type" value="Genomic_DNA"/>
</dbReference>
<dbReference type="RefSeq" id="WP_244937599.1">
    <property type="nucleotide sequence ID" value="NZ_BJLP01000002.1"/>
</dbReference>
<dbReference type="InterPro" id="IPR003812">
    <property type="entry name" value="Fido"/>
</dbReference>
<evidence type="ECO:0000256" key="1">
    <source>
        <dbReference type="ARBA" id="ARBA00022679"/>
    </source>
</evidence>
<accession>A0A4Y3K9R1</accession>
<dbReference type="Gene3D" id="1.10.3290.10">
    <property type="entry name" value="Fido-like domain"/>
    <property type="match status" value="1"/>
</dbReference>
<feature type="region of interest" description="Disordered" evidence="8">
    <location>
        <begin position="235"/>
        <end position="275"/>
    </location>
</feature>
<comment type="catalytic activity">
    <reaction evidence="6">
        <text>L-threonyl-[protein] + ATP = 3-O-(5'-adenylyl)-L-threonyl-[protein] + diphosphate</text>
        <dbReference type="Rhea" id="RHEA:54292"/>
        <dbReference type="Rhea" id="RHEA-COMP:11060"/>
        <dbReference type="Rhea" id="RHEA-COMP:13847"/>
        <dbReference type="ChEBI" id="CHEBI:30013"/>
        <dbReference type="ChEBI" id="CHEBI:30616"/>
        <dbReference type="ChEBI" id="CHEBI:33019"/>
        <dbReference type="ChEBI" id="CHEBI:138113"/>
        <dbReference type="EC" id="2.7.7.108"/>
    </reaction>
</comment>
<evidence type="ECO:0000313" key="10">
    <source>
        <dbReference type="EMBL" id="GEA79715.1"/>
    </source>
</evidence>
<comment type="caution">
    <text evidence="10">The sequence shown here is derived from an EMBL/GenBank/DDBJ whole genome shotgun (WGS) entry which is preliminary data.</text>
</comment>
<evidence type="ECO:0000256" key="4">
    <source>
        <dbReference type="ARBA" id="ARBA00022840"/>
    </source>
</evidence>
<dbReference type="Pfam" id="PF02661">
    <property type="entry name" value="Fic"/>
    <property type="match status" value="1"/>
</dbReference>
<sequence length="275" mass="31097">MATRFDSWEFYFYPETYDPRTGQGVMRNLREWRSAEALSSYEYRMTGARQRQLLARPDLVSHTFDADHVRAIHQHLFQDVYEWAGQFRGVNMAKGSGRGFGDVKTGEIDRYLSDVHRLVESTAWERLDREQFGERTATVFAYLNQAHPFREGNGRTSKVLMEHVAARSRFALDFDRVSPLEWNQASEFTRPDLLAYDPVPDSLVPVFRHIAVERPAAPAPAVDAAAQVRSLLSASYPRPATPGPSTAAQSTTERPRRTSLGLPGQGYTTGRGEGR</sequence>
<evidence type="ECO:0000313" key="11">
    <source>
        <dbReference type="Proteomes" id="UP000315842"/>
    </source>
</evidence>
<keyword evidence="11" id="KW-1185">Reference proteome</keyword>
<keyword evidence="2" id="KW-0548">Nucleotidyltransferase</keyword>
<evidence type="ECO:0000256" key="5">
    <source>
        <dbReference type="ARBA" id="ARBA00034531"/>
    </source>
</evidence>
<dbReference type="AlphaFoldDB" id="A0A4Y3K9R1"/>
<evidence type="ECO:0000256" key="6">
    <source>
        <dbReference type="ARBA" id="ARBA00047939"/>
    </source>
</evidence>
<protein>
    <recommendedName>
        <fullName evidence="5">protein adenylyltransferase</fullName>
        <ecNumber evidence="5">2.7.7.108</ecNumber>
    </recommendedName>
</protein>
<evidence type="ECO:0000256" key="2">
    <source>
        <dbReference type="ARBA" id="ARBA00022695"/>
    </source>
</evidence>
<dbReference type="InterPro" id="IPR036597">
    <property type="entry name" value="Fido-like_dom_sf"/>
</dbReference>
<keyword evidence="4" id="KW-0067">ATP-binding</keyword>